<dbReference type="InterPro" id="IPR001841">
    <property type="entry name" value="Znf_RING"/>
</dbReference>
<evidence type="ECO:0000313" key="7">
    <source>
        <dbReference type="EMBL" id="KAK3088029.1"/>
    </source>
</evidence>
<evidence type="ECO:0000256" key="4">
    <source>
        <dbReference type="PROSITE-ProRule" id="PRU00175"/>
    </source>
</evidence>
<dbReference type="PANTHER" id="PTHR25462">
    <property type="entry name" value="BONUS, ISOFORM C-RELATED"/>
    <property type="match status" value="1"/>
</dbReference>
<sequence length="473" mass="52331">MAVESRRTCPICLDDFRDPKLLHCAHTFCSTCLVGCTDDADVGITCPICRITTLWSRDGIDGLLNNYFVTDTRDCKRTICQTCGSDIKVRTCMTCNEVLCLNCRSMHPCVWIVERSNNTEADEESHLLSLNVTPGKFKTVFRATLLSELFIECEDNVSQATSISTIIPINENEAWVVASNGPDVTKYDMLGNVKERLHLADGIVDGALSQDGRLYIMCLSLRSVVFLDGHKWYRFVTFSKKANPRKFSLLSDGKMVIIFGDFSDGDDSSDESTDHEESKPNEKYNNYLGTECENKSSETEKESGTILLINHLGNITGKFSKSGRDFRPCGVASCPSMDSICICDAHNGIVDIILSDGTLLGTYRQGNAIPTFDFLRFLSSRNVVPFKPDGCTSDSDGNFYIVDRESKLIHVISPTANLLGAVTADALVDFGVPRPIAMDKGGKLWTGNDENGIVRVFSITHFINDFHKSLLGF</sequence>
<keyword evidence="8" id="KW-1185">Reference proteome</keyword>
<feature type="region of interest" description="Disordered" evidence="5">
    <location>
        <begin position="266"/>
        <end position="288"/>
    </location>
</feature>
<accession>A0AA88XPB3</accession>
<dbReference type="AlphaFoldDB" id="A0AA88XPB3"/>
<keyword evidence="2 4" id="KW-0863">Zinc-finger</keyword>
<dbReference type="EMBL" id="VSWD01000011">
    <property type="protein sequence ID" value="KAK3088029.1"/>
    <property type="molecule type" value="Genomic_DNA"/>
</dbReference>
<dbReference type="Proteomes" id="UP001186944">
    <property type="component" value="Unassembled WGS sequence"/>
</dbReference>
<organism evidence="7 8">
    <name type="scientific">Pinctada imbricata</name>
    <name type="common">Atlantic pearl-oyster</name>
    <name type="synonym">Pinctada martensii</name>
    <dbReference type="NCBI Taxonomy" id="66713"/>
    <lineage>
        <taxon>Eukaryota</taxon>
        <taxon>Metazoa</taxon>
        <taxon>Spiralia</taxon>
        <taxon>Lophotrochozoa</taxon>
        <taxon>Mollusca</taxon>
        <taxon>Bivalvia</taxon>
        <taxon>Autobranchia</taxon>
        <taxon>Pteriomorphia</taxon>
        <taxon>Pterioida</taxon>
        <taxon>Pterioidea</taxon>
        <taxon>Pteriidae</taxon>
        <taxon>Pinctada</taxon>
    </lineage>
</organism>
<name>A0AA88XPB3_PINIB</name>
<dbReference type="Pfam" id="PF13445">
    <property type="entry name" value="zf-RING_UBOX"/>
    <property type="match status" value="1"/>
</dbReference>
<dbReference type="SUPFAM" id="SSF57850">
    <property type="entry name" value="RING/U-box"/>
    <property type="match status" value="1"/>
</dbReference>
<gene>
    <name evidence="7" type="ORF">FSP39_013680</name>
</gene>
<protein>
    <recommendedName>
        <fullName evidence="6">RING-type domain-containing protein</fullName>
    </recommendedName>
</protein>
<dbReference type="InterPro" id="IPR011042">
    <property type="entry name" value="6-blade_b-propeller_TolB-like"/>
</dbReference>
<dbReference type="InterPro" id="IPR047153">
    <property type="entry name" value="TRIM45/56/19-like"/>
</dbReference>
<dbReference type="SMART" id="SM00184">
    <property type="entry name" value="RING"/>
    <property type="match status" value="1"/>
</dbReference>
<evidence type="ECO:0000256" key="5">
    <source>
        <dbReference type="SAM" id="MobiDB-lite"/>
    </source>
</evidence>
<dbReference type="SUPFAM" id="SSF101898">
    <property type="entry name" value="NHL repeat"/>
    <property type="match status" value="1"/>
</dbReference>
<keyword evidence="1" id="KW-0479">Metal-binding</keyword>
<dbReference type="InterPro" id="IPR027370">
    <property type="entry name" value="Znf-RING_euk"/>
</dbReference>
<evidence type="ECO:0000256" key="3">
    <source>
        <dbReference type="ARBA" id="ARBA00022833"/>
    </source>
</evidence>
<evidence type="ECO:0000256" key="1">
    <source>
        <dbReference type="ARBA" id="ARBA00022723"/>
    </source>
</evidence>
<reference evidence="7" key="1">
    <citation type="submission" date="2019-08" db="EMBL/GenBank/DDBJ databases">
        <title>The improved chromosome-level genome for the pearl oyster Pinctada fucata martensii using PacBio sequencing and Hi-C.</title>
        <authorList>
            <person name="Zheng Z."/>
        </authorList>
    </citation>
    <scope>NUCLEOTIDE SEQUENCE</scope>
    <source>
        <strain evidence="7">ZZ-2019</strain>
        <tissue evidence="7">Adductor muscle</tissue>
    </source>
</reference>
<dbReference type="PANTHER" id="PTHR25462:SF296">
    <property type="entry name" value="MEIOTIC P26, ISOFORM F"/>
    <property type="match status" value="1"/>
</dbReference>
<dbReference type="PROSITE" id="PS00518">
    <property type="entry name" value="ZF_RING_1"/>
    <property type="match status" value="1"/>
</dbReference>
<keyword evidence="3" id="KW-0862">Zinc</keyword>
<evidence type="ECO:0000256" key="2">
    <source>
        <dbReference type="ARBA" id="ARBA00022771"/>
    </source>
</evidence>
<dbReference type="Gene3D" id="2.120.10.30">
    <property type="entry name" value="TolB, C-terminal domain"/>
    <property type="match status" value="1"/>
</dbReference>
<dbReference type="PROSITE" id="PS50089">
    <property type="entry name" value="ZF_RING_2"/>
    <property type="match status" value="1"/>
</dbReference>
<comment type="caution">
    <text evidence="7">The sequence shown here is derived from an EMBL/GenBank/DDBJ whole genome shotgun (WGS) entry which is preliminary data.</text>
</comment>
<dbReference type="InterPro" id="IPR017907">
    <property type="entry name" value="Znf_RING_CS"/>
</dbReference>
<evidence type="ECO:0000259" key="6">
    <source>
        <dbReference type="PROSITE" id="PS50089"/>
    </source>
</evidence>
<dbReference type="Gene3D" id="3.30.40.10">
    <property type="entry name" value="Zinc/RING finger domain, C3HC4 (zinc finger)"/>
    <property type="match status" value="1"/>
</dbReference>
<proteinExistence type="predicted"/>
<dbReference type="InterPro" id="IPR013083">
    <property type="entry name" value="Znf_RING/FYVE/PHD"/>
</dbReference>
<dbReference type="GO" id="GO:0008270">
    <property type="term" value="F:zinc ion binding"/>
    <property type="evidence" value="ECO:0007669"/>
    <property type="project" value="UniProtKB-KW"/>
</dbReference>
<feature type="domain" description="RING-type" evidence="6">
    <location>
        <begin position="9"/>
        <end position="50"/>
    </location>
</feature>
<evidence type="ECO:0000313" key="8">
    <source>
        <dbReference type="Proteomes" id="UP001186944"/>
    </source>
</evidence>